<sequence length="500" mass="55789">MTDPLTEKIGINVQGGTVNVQNLNVGIAERLAQSGDRVRILVVAANPLGSSPLKLDHEVKTIQEALRRSRKRDNFVVEYRLAATPSELRRALLDVEPHVVHFSGHGAGDRGLLFVSDESASAIYRSEGGEVRSRATDSNEIKFVPAKPLANLLQLCDDHLECVVLNACYSDVQGDAISANIPFTIGMRDVVKDNVAIKFSQGFYDAIGAGKGYESALKCGKVAIEFDLANDQASQILVLRKKGDSFSQSSPVPTKPSSPPPMPQRSLSASEYFDRAYEKAEKGDKQGAISDYNEAIRLKPDYSDAYFNRGNVKSDLGEQRDAISDYSEAIRLEPNHARGYLYRAEARFDLEDYQGAIYDYSEAIRLNPNDTDAYVMSGHAKNNAGNYRGAVSDYSEAIRLNPNSSEVYLFRGDANFNLEKYRKAIADYNESIRLNPNKHEAYYNLGEAKTIIKDYQGAINDYTRAIRLNKKYAEAYESRGNIKHFYLDQYYGQNWSEIEP</sequence>
<name>A0A926Z4F8_9CYAN</name>
<evidence type="ECO:0000259" key="5">
    <source>
        <dbReference type="Pfam" id="PF12770"/>
    </source>
</evidence>
<dbReference type="GO" id="GO:0046813">
    <property type="term" value="P:receptor-mediated virion attachment to host cell"/>
    <property type="evidence" value="ECO:0007669"/>
    <property type="project" value="TreeGrafter"/>
</dbReference>
<dbReference type="InterPro" id="IPR011990">
    <property type="entry name" value="TPR-like_helical_dom_sf"/>
</dbReference>
<evidence type="ECO:0000256" key="3">
    <source>
        <dbReference type="PROSITE-ProRule" id="PRU00339"/>
    </source>
</evidence>
<feature type="region of interest" description="Disordered" evidence="4">
    <location>
        <begin position="245"/>
        <end position="268"/>
    </location>
</feature>
<evidence type="ECO:0000256" key="4">
    <source>
        <dbReference type="SAM" id="MobiDB-lite"/>
    </source>
</evidence>
<keyword evidence="2 3" id="KW-0802">TPR repeat</keyword>
<dbReference type="Pfam" id="PF13181">
    <property type="entry name" value="TPR_8"/>
    <property type="match status" value="1"/>
</dbReference>
<dbReference type="PANTHER" id="PTHR44858">
    <property type="entry name" value="TETRATRICOPEPTIDE REPEAT PROTEIN 6"/>
    <property type="match status" value="1"/>
</dbReference>
<dbReference type="InterPro" id="IPR019734">
    <property type="entry name" value="TPR_rpt"/>
</dbReference>
<accession>A0A926Z4F8</accession>
<comment type="caution">
    <text evidence="6">The sequence shown here is derived from an EMBL/GenBank/DDBJ whole genome shotgun (WGS) entry which is preliminary data.</text>
</comment>
<dbReference type="EMBL" id="JACJPY010000001">
    <property type="protein sequence ID" value="MBD2148522.1"/>
    <property type="molecule type" value="Genomic_DNA"/>
</dbReference>
<reference evidence="6" key="2">
    <citation type="submission" date="2020-08" db="EMBL/GenBank/DDBJ databases">
        <authorList>
            <person name="Chen M."/>
            <person name="Teng W."/>
            <person name="Zhao L."/>
            <person name="Hu C."/>
            <person name="Zhou Y."/>
            <person name="Han B."/>
            <person name="Song L."/>
            <person name="Shu W."/>
        </authorList>
    </citation>
    <scope>NUCLEOTIDE SEQUENCE</scope>
    <source>
        <strain evidence="6">FACHB-1277</strain>
    </source>
</reference>
<feature type="domain" description="CHAT" evidence="5">
    <location>
        <begin position="56"/>
        <end position="218"/>
    </location>
</feature>
<dbReference type="Gene3D" id="1.25.40.10">
    <property type="entry name" value="Tetratricopeptide repeat domain"/>
    <property type="match status" value="3"/>
</dbReference>
<proteinExistence type="predicted"/>
<dbReference type="PANTHER" id="PTHR44858:SF1">
    <property type="entry name" value="UDP-N-ACETYLGLUCOSAMINE--PEPTIDE N-ACETYLGLUCOSAMINYLTRANSFERASE SPINDLY-RELATED"/>
    <property type="match status" value="1"/>
</dbReference>
<gene>
    <name evidence="6" type="ORF">H6F44_00005</name>
</gene>
<evidence type="ECO:0000256" key="2">
    <source>
        <dbReference type="ARBA" id="ARBA00022803"/>
    </source>
</evidence>
<dbReference type="PROSITE" id="PS50005">
    <property type="entry name" value="TPR"/>
    <property type="match status" value="6"/>
</dbReference>
<dbReference type="PROSITE" id="PS50293">
    <property type="entry name" value="TPR_REGION"/>
    <property type="match status" value="1"/>
</dbReference>
<feature type="compositionally biased region" description="Pro residues" evidence="4">
    <location>
        <begin position="253"/>
        <end position="263"/>
    </location>
</feature>
<dbReference type="InterPro" id="IPR024983">
    <property type="entry name" value="CHAT_dom"/>
</dbReference>
<feature type="repeat" description="TPR" evidence="3">
    <location>
        <begin position="269"/>
        <end position="302"/>
    </location>
</feature>
<dbReference type="AlphaFoldDB" id="A0A926Z4F8"/>
<dbReference type="SMART" id="SM00028">
    <property type="entry name" value="TPR"/>
    <property type="match status" value="6"/>
</dbReference>
<dbReference type="Pfam" id="PF13414">
    <property type="entry name" value="TPR_11"/>
    <property type="match status" value="2"/>
</dbReference>
<evidence type="ECO:0000256" key="1">
    <source>
        <dbReference type="ARBA" id="ARBA00022737"/>
    </source>
</evidence>
<dbReference type="Pfam" id="PF07719">
    <property type="entry name" value="TPR_2"/>
    <property type="match status" value="1"/>
</dbReference>
<dbReference type="GO" id="GO:0009279">
    <property type="term" value="C:cell outer membrane"/>
    <property type="evidence" value="ECO:0007669"/>
    <property type="project" value="TreeGrafter"/>
</dbReference>
<dbReference type="SUPFAM" id="SSF48452">
    <property type="entry name" value="TPR-like"/>
    <property type="match status" value="1"/>
</dbReference>
<feature type="repeat" description="TPR" evidence="3">
    <location>
        <begin position="371"/>
        <end position="404"/>
    </location>
</feature>
<dbReference type="InterPro" id="IPR013105">
    <property type="entry name" value="TPR_2"/>
</dbReference>
<feature type="repeat" description="TPR" evidence="3">
    <location>
        <begin position="405"/>
        <end position="438"/>
    </location>
</feature>
<feature type="repeat" description="TPR" evidence="3">
    <location>
        <begin position="337"/>
        <end position="370"/>
    </location>
</feature>
<dbReference type="RefSeq" id="WP_190348869.1">
    <property type="nucleotide sequence ID" value="NZ_JACJPY010000001.1"/>
</dbReference>
<dbReference type="Proteomes" id="UP000631421">
    <property type="component" value="Unassembled WGS sequence"/>
</dbReference>
<evidence type="ECO:0000313" key="7">
    <source>
        <dbReference type="Proteomes" id="UP000631421"/>
    </source>
</evidence>
<dbReference type="InterPro" id="IPR050498">
    <property type="entry name" value="Ycf3"/>
</dbReference>
<dbReference type="Pfam" id="PF12770">
    <property type="entry name" value="CHAT"/>
    <property type="match status" value="1"/>
</dbReference>
<keyword evidence="1" id="KW-0677">Repeat</keyword>
<organism evidence="6 7">
    <name type="scientific">Pseudanabaena cinerea FACHB-1277</name>
    <dbReference type="NCBI Taxonomy" id="2949581"/>
    <lineage>
        <taxon>Bacteria</taxon>
        <taxon>Bacillati</taxon>
        <taxon>Cyanobacteriota</taxon>
        <taxon>Cyanophyceae</taxon>
        <taxon>Pseudanabaenales</taxon>
        <taxon>Pseudanabaenaceae</taxon>
        <taxon>Pseudanabaena</taxon>
        <taxon>Pseudanabaena cinerea</taxon>
    </lineage>
</organism>
<protein>
    <submittedName>
        <fullName evidence="6">Tetratricopeptide repeat protein</fullName>
    </submittedName>
</protein>
<keyword evidence="7" id="KW-1185">Reference proteome</keyword>
<evidence type="ECO:0000313" key="6">
    <source>
        <dbReference type="EMBL" id="MBD2148522.1"/>
    </source>
</evidence>
<reference evidence="6" key="1">
    <citation type="journal article" date="2015" name="ISME J.">
        <title>Draft Genome Sequence of Streptomyces incarnatus NRRL8089, which Produces the Nucleoside Antibiotic Sinefungin.</title>
        <authorList>
            <person name="Oshima K."/>
            <person name="Hattori M."/>
            <person name="Shimizu H."/>
            <person name="Fukuda K."/>
            <person name="Nemoto M."/>
            <person name="Inagaki K."/>
            <person name="Tamura T."/>
        </authorList>
    </citation>
    <scope>NUCLEOTIDE SEQUENCE</scope>
    <source>
        <strain evidence="6">FACHB-1277</strain>
    </source>
</reference>
<feature type="repeat" description="TPR" evidence="3">
    <location>
        <begin position="439"/>
        <end position="472"/>
    </location>
</feature>
<feature type="repeat" description="TPR" evidence="3">
    <location>
        <begin position="303"/>
        <end position="336"/>
    </location>
</feature>